<dbReference type="InterPro" id="IPR050613">
    <property type="entry name" value="Sec_Metabolite_Reg"/>
</dbReference>
<reference evidence="10" key="1">
    <citation type="submission" date="2015-09" db="EMBL/GenBank/DDBJ databases">
        <authorList>
            <person name="Fill T.P."/>
            <person name="Baretta J.F."/>
            <person name="de Almeida L.G."/>
            <person name="Rocha M."/>
            <person name="de Souza D.H."/>
            <person name="Malavazi I."/>
            <person name="Cerdeira L.T."/>
            <person name="Hong H."/>
            <person name="Samborskyy M."/>
            <person name="de Vasconcelos A.T."/>
            <person name="Leadlay P."/>
            <person name="Rodrigues-Filho E."/>
        </authorList>
    </citation>
    <scope>NUCLEOTIDE SEQUENCE [LARGE SCALE GENOMIC DNA]</scope>
    <source>
        <strain evidence="10">LaBioMMi 136</strain>
    </source>
</reference>
<keyword evidence="3" id="KW-0805">Transcription regulation</keyword>
<feature type="region of interest" description="Disordered" evidence="7">
    <location>
        <begin position="696"/>
        <end position="718"/>
    </location>
</feature>
<feature type="domain" description="Zn(2)-C6 fungal-type" evidence="8">
    <location>
        <begin position="30"/>
        <end position="61"/>
    </location>
</feature>
<evidence type="ECO:0000256" key="6">
    <source>
        <dbReference type="ARBA" id="ARBA00023242"/>
    </source>
</evidence>
<sequence>MPPFKVVTSKSYSQGAARQHRKKSGHNATSCIPCRTAKLRCDRGKPCQECASKGRELSCQYEDKSTSRLEQRPVPLATAACSVTRDSVIVPRLGGEYDHYYSVPRWEPQDKGLSSDTRGFLVSDKSQTHAISGRYFGSTHWAIFVAEFPEIRQFLEKDPVFEESWRLLAQIRQLYPGPGLPMDRWPHGNQQSMLRYLHEAQPSEAVSDILVHGFWSTVGQMMPVVPRAQWFEQYHQFHAEGRSSDLHWLLKTTAIHGLGFINDVSDDGLGLTLAARQQNGRCLAKIVERIVFTHPSLRKPSIDVLEIFLLLLMFKNSMSEVDGPDGICAILGMLQKLAFTLGLHRELGKTAGLSPGQVQRRREIWAMVRILDHEYSIHSGLPHTIRGDQCNSEPPSRGHHIDHTTTREEEFSLAWFSSYAKLTAQAAELEQRSYCLNLAISSTELQGYCVRLSGEMQGFKSLLDHEVSNLTNLWVSSGMSPMLAFYHLLLHVLRHRTTMLLYQPLLNDQPRLAWFYYVKAAYAMLILYQDFASSQTHASPSWWHFYHSFIKFDIYRAVIGLCYAVHCMARDELKCLQPHAAFSPAPPPQSPAPVHVHLPREISSRPSAALQRPSKLSSELAPDIEAMLCAVEDTRQLWARNIHVGINHVKAFQLLSMIIACTKAELAGDDTFTAAQSEAQACLSLAKARVEENLHEQRTQTQRDCRPPETVGEDTLGGEGVPDISSTLGVSSHETSSLIFAEADANTGVMGGAEWFYAAAYEQPVDWIWLLSMAGWLVAALFDSPRPGRSGEAQPYSMLLKEIPTFLGGWGQGRYSQGLLIKAISRMPVQSYKLTEHLYARDDHLPPQTQGSSKSGDTIKAKPSFVVEEP</sequence>
<dbReference type="SMART" id="SM00906">
    <property type="entry name" value="Fungal_trans"/>
    <property type="match status" value="1"/>
</dbReference>
<evidence type="ECO:0000313" key="9">
    <source>
        <dbReference type="EMBL" id="OOQ88679.1"/>
    </source>
</evidence>
<dbReference type="InterPro" id="IPR007219">
    <property type="entry name" value="XnlR_reg_dom"/>
</dbReference>
<evidence type="ECO:0000256" key="5">
    <source>
        <dbReference type="ARBA" id="ARBA00023163"/>
    </source>
</evidence>
<dbReference type="InterPro" id="IPR036864">
    <property type="entry name" value="Zn2-C6_fun-type_DNA-bd_sf"/>
</dbReference>
<dbReference type="PANTHER" id="PTHR31001:SF58">
    <property type="entry name" value="ZN(II)2CYS6 TRANSCRIPTION FACTOR (EUROFUNG)"/>
    <property type="match status" value="1"/>
</dbReference>
<protein>
    <recommendedName>
        <fullName evidence="8">Zn(2)-C6 fungal-type domain-containing protein</fullName>
    </recommendedName>
</protein>
<name>A0A1S9RT08_PENBI</name>
<dbReference type="InterPro" id="IPR001138">
    <property type="entry name" value="Zn2Cys6_DnaBD"/>
</dbReference>
<gene>
    <name evidence="9" type="ORF">PEBR_11017</name>
</gene>
<dbReference type="EMBL" id="LJBN01000117">
    <property type="protein sequence ID" value="OOQ88679.1"/>
    <property type="molecule type" value="Genomic_DNA"/>
</dbReference>
<feature type="region of interest" description="Disordered" evidence="7">
    <location>
        <begin position="843"/>
        <end position="870"/>
    </location>
</feature>
<dbReference type="PROSITE" id="PS00463">
    <property type="entry name" value="ZN2_CY6_FUNGAL_1"/>
    <property type="match status" value="1"/>
</dbReference>
<feature type="region of interest" description="Disordered" evidence="7">
    <location>
        <begin position="1"/>
        <end position="28"/>
    </location>
</feature>
<feature type="compositionally biased region" description="Basic and acidic residues" evidence="7">
    <location>
        <begin position="696"/>
        <end position="707"/>
    </location>
</feature>
<keyword evidence="6" id="KW-0539">Nucleus</keyword>
<evidence type="ECO:0000256" key="7">
    <source>
        <dbReference type="SAM" id="MobiDB-lite"/>
    </source>
</evidence>
<proteinExistence type="predicted"/>
<keyword evidence="4" id="KW-0238">DNA-binding</keyword>
<dbReference type="GO" id="GO:0005634">
    <property type="term" value="C:nucleus"/>
    <property type="evidence" value="ECO:0007669"/>
    <property type="project" value="UniProtKB-SubCell"/>
</dbReference>
<evidence type="ECO:0000313" key="10">
    <source>
        <dbReference type="Proteomes" id="UP000190744"/>
    </source>
</evidence>
<evidence type="ECO:0000256" key="1">
    <source>
        <dbReference type="ARBA" id="ARBA00004123"/>
    </source>
</evidence>
<dbReference type="Gene3D" id="4.10.240.10">
    <property type="entry name" value="Zn(2)-C6 fungal-type DNA-binding domain"/>
    <property type="match status" value="1"/>
</dbReference>
<evidence type="ECO:0000256" key="3">
    <source>
        <dbReference type="ARBA" id="ARBA00023015"/>
    </source>
</evidence>
<dbReference type="CDD" id="cd12148">
    <property type="entry name" value="fungal_TF_MHR"/>
    <property type="match status" value="1"/>
</dbReference>
<feature type="compositionally biased region" description="Polar residues" evidence="7">
    <location>
        <begin position="847"/>
        <end position="856"/>
    </location>
</feature>
<comment type="subcellular location">
    <subcellularLocation>
        <location evidence="1">Nucleus</location>
    </subcellularLocation>
</comment>
<evidence type="ECO:0000256" key="2">
    <source>
        <dbReference type="ARBA" id="ARBA00022723"/>
    </source>
</evidence>
<dbReference type="PROSITE" id="PS50048">
    <property type="entry name" value="ZN2_CY6_FUNGAL_2"/>
    <property type="match status" value="1"/>
</dbReference>
<keyword evidence="2" id="KW-0479">Metal-binding</keyword>
<dbReference type="PANTHER" id="PTHR31001">
    <property type="entry name" value="UNCHARACTERIZED TRANSCRIPTIONAL REGULATORY PROTEIN"/>
    <property type="match status" value="1"/>
</dbReference>
<evidence type="ECO:0000256" key="4">
    <source>
        <dbReference type="ARBA" id="ARBA00023125"/>
    </source>
</evidence>
<dbReference type="GO" id="GO:0006351">
    <property type="term" value="P:DNA-templated transcription"/>
    <property type="evidence" value="ECO:0007669"/>
    <property type="project" value="InterPro"/>
</dbReference>
<organism evidence="9 10">
    <name type="scientific">Penicillium brasilianum</name>
    <dbReference type="NCBI Taxonomy" id="104259"/>
    <lineage>
        <taxon>Eukaryota</taxon>
        <taxon>Fungi</taxon>
        <taxon>Dikarya</taxon>
        <taxon>Ascomycota</taxon>
        <taxon>Pezizomycotina</taxon>
        <taxon>Eurotiomycetes</taxon>
        <taxon>Eurotiomycetidae</taxon>
        <taxon>Eurotiales</taxon>
        <taxon>Aspergillaceae</taxon>
        <taxon>Penicillium</taxon>
    </lineage>
</organism>
<evidence type="ECO:0000259" key="8">
    <source>
        <dbReference type="PROSITE" id="PS50048"/>
    </source>
</evidence>
<dbReference type="SUPFAM" id="SSF57701">
    <property type="entry name" value="Zn2/Cys6 DNA-binding domain"/>
    <property type="match status" value="1"/>
</dbReference>
<dbReference type="GO" id="GO:0008270">
    <property type="term" value="F:zinc ion binding"/>
    <property type="evidence" value="ECO:0007669"/>
    <property type="project" value="InterPro"/>
</dbReference>
<dbReference type="AlphaFoldDB" id="A0A1S9RT08"/>
<dbReference type="GO" id="GO:0000981">
    <property type="term" value="F:DNA-binding transcription factor activity, RNA polymerase II-specific"/>
    <property type="evidence" value="ECO:0007669"/>
    <property type="project" value="InterPro"/>
</dbReference>
<dbReference type="GO" id="GO:0003677">
    <property type="term" value="F:DNA binding"/>
    <property type="evidence" value="ECO:0007669"/>
    <property type="project" value="UniProtKB-KW"/>
</dbReference>
<dbReference type="CDD" id="cd00067">
    <property type="entry name" value="GAL4"/>
    <property type="match status" value="1"/>
</dbReference>
<dbReference type="Pfam" id="PF04082">
    <property type="entry name" value="Fungal_trans"/>
    <property type="match status" value="1"/>
</dbReference>
<dbReference type="Proteomes" id="UP000190744">
    <property type="component" value="Unassembled WGS sequence"/>
</dbReference>
<dbReference type="SMART" id="SM00066">
    <property type="entry name" value="GAL4"/>
    <property type="match status" value="1"/>
</dbReference>
<accession>A0A1S9RT08</accession>
<dbReference type="Pfam" id="PF00172">
    <property type="entry name" value="Zn_clus"/>
    <property type="match status" value="1"/>
</dbReference>
<keyword evidence="5" id="KW-0804">Transcription</keyword>
<comment type="caution">
    <text evidence="9">The sequence shown here is derived from an EMBL/GenBank/DDBJ whole genome shotgun (WGS) entry which is preliminary data.</text>
</comment>